<accession>A0A915P9R8</accession>
<reference evidence="2" key="1">
    <citation type="submission" date="2022-11" db="UniProtKB">
        <authorList>
            <consortium name="WormBaseParasite"/>
        </authorList>
    </citation>
    <scope>IDENTIFICATION</scope>
</reference>
<dbReference type="WBParaSite" id="scf7180000424780.g13986">
    <property type="protein sequence ID" value="scf7180000424780.g13986"/>
    <property type="gene ID" value="scf7180000424780.g13986"/>
</dbReference>
<evidence type="ECO:0000313" key="2">
    <source>
        <dbReference type="WBParaSite" id="scf7180000424780.g13986"/>
    </source>
</evidence>
<dbReference type="Proteomes" id="UP000887560">
    <property type="component" value="Unplaced"/>
</dbReference>
<keyword evidence="1" id="KW-1185">Reference proteome</keyword>
<proteinExistence type="predicted"/>
<organism evidence="1 2">
    <name type="scientific">Meloidogyne floridensis</name>
    <dbReference type="NCBI Taxonomy" id="298350"/>
    <lineage>
        <taxon>Eukaryota</taxon>
        <taxon>Metazoa</taxon>
        <taxon>Ecdysozoa</taxon>
        <taxon>Nematoda</taxon>
        <taxon>Chromadorea</taxon>
        <taxon>Rhabditida</taxon>
        <taxon>Tylenchina</taxon>
        <taxon>Tylenchomorpha</taxon>
        <taxon>Tylenchoidea</taxon>
        <taxon>Meloidogynidae</taxon>
        <taxon>Meloidogyninae</taxon>
        <taxon>Meloidogyne</taxon>
    </lineage>
</organism>
<sequence>MGTDDCVANPACWVESKPCKCGAQNWIATHVERVAIKFGGGKANELEIPVEGGAGGPPVRRRSINLWRPIAGIFSVNLREEAVDGEVLSPGPDDLHDEGPHEAIQLSFGQRGLLDHKVKKNLLEVSQYLSIFLHYGTVLFKCKKCNSNFHCTYEMINEEKGKTQSFGHYADYCHTPVGIPEDRICSEEHAYEAIQRIYADMWDRDKFSRHFNNCRHWSDMFWWKLHPEEYKRKKAAEETMGGRSLKA</sequence>
<dbReference type="AlphaFoldDB" id="A0A915P9R8"/>
<name>A0A915P9R8_9BILA</name>
<protein>
    <submittedName>
        <fullName evidence="2">Yippee domain-containing protein</fullName>
    </submittedName>
</protein>
<evidence type="ECO:0000313" key="1">
    <source>
        <dbReference type="Proteomes" id="UP000887560"/>
    </source>
</evidence>